<organism evidence="1 2">
    <name type="scientific">Bacillus benzoevorans</name>
    <dbReference type="NCBI Taxonomy" id="1456"/>
    <lineage>
        <taxon>Bacteria</taxon>
        <taxon>Bacillati</taxon>
        <taxon>Bacillota</taxon>
        <taxon>Bacilli</taxon>
        <taxon>Bacillales</taxon>
        <taxon>Bacillaceae</taxon>
        <taxon>Bacillus</taxon>
    </lineage>
</organism>
<protein>
    <submittedName>
        <fullName evidence="1">Uncharacterized protein</fullName>
    </submittedName>
</protein>
<dbReference type="AlphaFoldDB" id="A0A7X0HUF5"/>
<name>A0A7X0HUF5_9BACI</name>
<dbReference type="EMBL" id="JACHGK010000016">
    <property type="protein sequence ID" value="MBB6447038.1"/>
    <property type="molecule type" value="Genomic_DNA"/>
</dbReference>
<dbReference type="Proteomes" id="UP000531594">
    <property type="component" value="Unassembled WGS sequence"/>
</dbReference>
<accession>A0A7X0HUF5</accession>
<sequence>MLFTEGQKVFEKYMIYHEIGPKTEEEQIEVLGVMF</sequence>
<gene>
    <name evidence="1" type="ORF">HNR53_003715</name>
</gene>
<reference evidence="1 2" key="1">
    <citation type="submission" date="2020-08" db="EMBL/GenBank/DDBJ databases">
        <title>Genomic Encyclopedia of Type Strains, Phase IV (KMG-IV): sequencing the most valuable type-strain genomes for metagenomic binning, comparative biology and taxonomic classification.</title>
        <authorList>
            <person name="Goeker M."/>
        </authorList>
    </citation>
    <scope>NUCLEOTIDE SEQUENCE [LARGE SCALE GENOMIC DNA]</scope>
    <source>
        <strain evidence="1 2">DSM 5391</strain>
    </source>
</reference>
<comment type="caution">
    <text evidence="1">The sequence shown here is derived from an EMBL/GenBank/DDBJ whole genome shotgun (WGS) entry which is preliminary data.</text>
</comment>
<evidence type="ECO:0000313" key="2">
    <source>
        <dbReference type="Proteomes" id="UP000531594"/>
    </source>
</evidence>
<proteinExistence type="predicted"/>
<keyword evidence="2" id="KW-1185">Reference proteome</keyword>
<evidence type="ECO:0000313" key="1">
    <source>
        <dbReference type="EMBL" id="MBB6447038.1"/>
    </source>
</evidence>